<dbReference type="PANTHER" id="PTHR12835:SF5">
    <property type="entry name" value="BIOTIN--PROTEIN LIGASE"/>
    <property type="match status" value="1"/>
</dbReference>
<dbReference type="OrthoDB" id="9807064at2"/>
<keyword evidence="7" id="KW-1185">Reference proteome</keyword>
<dbReference type="NCBIfam" id="TIGR00121">
    <property type="entry name" value="birA_ligase"/>
    <property type="match status" value="1"/>
</dbReference>
<dbReference type="InterPro" id="IPR003142">
    <property type="entry name" value="BPL_C"/>
</dbReference>
<evidence type="ECO:0000259" key="5">
    <source>
        <dbReference type="PROSITE" id="PS51733"/>
    </source>
</evidence>
<feature type="domain" description="BPL/LPL catalytic" evidence="5">
    <location>
        <begin position="12"/>
        <end position="192"/>
    </location>
</feature>
<evidence type="ECO:0000313" key="7">
    <source>
        <dbReference type="Proteomes" id="UP000019666"/>
    </source>
</evidence>
<dbReference type="STRING" id="442562.Rumeso_00517"/>
<gene>
    <name evidence="6" type="ORF">Rumeso_00517</name>
</gene>
<name>A0A017HTX2_9RHOB</name>
<dbReference type="Pfam" id="PF03099">
    <property type="entry name" value="BPL_LplA_LipB"/>
    <property type="match status" value="1"/>
</dbReference>
<keyword evidence="1 6" id="KW-0436">Ligase</keyword>
<evidence type="ECO:0000256" key="1">
    <source>
        <dbReference type="ARBA" id="ARBA00022598"/>
    </source>
</evidence>
<reference evidence="6 7" key="1">
    <citation type="submission" date="2013-02" db="EMBL/GenBank/DDBJ databases">
        <authorList>
            <person name="Fiebig A."/>
            <person name="Goeker M."/>
            <person name="Klenk H.-P.P."/>
        </authorList>
    </citation>
    <scope>NUCLEOTIDE SEQUENCE [LARGE SCALE GENOMIC DNA]</scope>
    <source>
        <strain evidence="6 7">DSM 19309</strain>
    </source>
</reference>
<proteinExistence type="predicted"/>
<dbReference type="PROSITE" id="PS51733">
    <property type="entry name" value="BPL_LPL_CATALYTIC"/>
    <property type="match status" value="1"/>
</dbReference>
<sequence>MSSDVPASGLWPEGYDLVVLDEVDSTMAEARRRAPDLTRPTWIMAREQTNAKGRRGRTWLGGNGNLAATLVYKPWCTPAQAAARSFMAANALFESLALYIDRDLLALKWPNDVLLNNGKVAGILLESASSAEGPLVDWLSIGVGVNLARAPHDTRTEFPPVSLAGEGGETVGPETFLAVLAGHFATQEGKLEAMGFPRIREDWLEKAARLGEIVTARTSTREITGVFETVDMAGNLILRVEGREVLIPAADVYF</sequence>
<dbReference type="GO" id="GO:0005737">
    <property type="term" value="C:cytoplasm"/>
    <property type="evidence" value="ECO:0007669"/>
    <property type="project" value="TreeGrafter"/>
</dbReference>
<evidence type="ECO:0000256" key="4">
    <source>
        <dbReference type="ARBA" id="ARBA00047846"/>
    </source>
</evidence>
<dbReference type="PANTHER" id="PTHR12835">
    <property type="entry name" value="BIOTIN PROTEIN LIGASE"/>
    <property type="match status" value="1"/>
</dbReference>
<dbReference type="GO" id="GO:0004077">
    <property type="term" value="F:biotin--[biotin carboxyl-carrier protein] ligase activity"/>
    <property type="evidence" value="ECO:0007669"/>
    <property type="project" value="UniProtKB-EC"/>
</dbReference>
<dbReference type="CDD" id="cd16442">
    <property type="entry name" value="BPL"/>
    <property type="match status" value="1"/>
</dbReference>
<evidence type="ECO:0000313" key="6">
    <source>
        <dbReference type="EMBL" id="EYD77790.1"/>
    </source>
</evidence>
<dbReference type="Gene3D" id="3.30.930.10">
    <property type="entry name" value="Bira Bifunctional Protein, Domain 2"/>
    <property type="match status" value="1"/>
</dbReference>
<comment type="caution">
    <text evidence="6">The sequence shown here is derived from an EMBL/GenBank/DDBJ whole genome shotgun (WGS) entry which is preliminary data.</text>
</comment>
<organism evidence="6 7">
    <name type="scientific">Rubellimicrobium mesophilum DSM 19309</name>
    <dbReference type="NCBI Taxonomy" id="442562"/>
    <lineage>
        <taxon>Bacteria</taxon>
        <taxon>Pseudomonadati</taxon>
        <taxon>Pseudomonadota</taxon>
        <taxon>Alphaproteobacteria</taxon>
        <taxon>Rhodobacterales</taxon>
        <taxon>Roseobacteraceae</taxon>
        <taxon>Rubellimicrobium</taxon>
    </lineage>
</organism>
<dbReference type="AlphaFoldDB" id="A0A017HTX2"/>
<dbReference type="PATRIC" id="fig|442562.3.peg.516"/>
<dbReference type="InterPro" id="IPR004408">
    <property type="entry name" value="Biotin_CoA_COase_ligase"/>
</dbReference>
<dbReference type="Proteomes" id="UP000019666">
    <property type="component" value="Unassembled WGS sequence"/>
</dbReference>
<comment type="catalytic activity">
    <reaction evidence="4">
        <text>biotin + L-lysyl-[protein] + ATP = N(6)-biotinyl-L-lysyl-[protein] + AMP + diphosphate + H(+)</text>
        <dbReference type="Rhea" id="RHEA:11756"/>
        <dbReference type="Rhea" id="RHEA-COMP:9752"/>
        <dbReference type="Rhea" id="RHEA-COMP:10505"/>
        <dbReference type="ChEBI" id="CHEBI:15378"/>
        <dbReference type="ChEBI" id="CHEBI:29969"/>
        <dbReference type="ChEBI" id="CHEBI:30616"/>
        <dbReference type="ChEBI" id="CHEBI:33019"/>
        <dbReference type="ChEBI" id="CHEBI:57586"/>
        <dbReference type="ChEBI" id="CHEBI:83144"/>
        <dbReference type="ChEBI" id="CHEBI:456215"/>
        <dbReference type="EC" id="6.3.4.15"/>
    </reaction>
</comment>
<dbReference type="RefSeq" id="WP_037281181.1">
    <property type="nucleotide sequence ID" value="NZ_KK088582.1"/>
</dbReference>
<dbReference type="EC" id="6.3.4.15" evidence="3"/>
<dbReference type="HOGENOM" id="CLU_051096_3_0_5"/>
<dbReference type="SUPFAM" id="SSF55681">
    <property type="entry name" value="Class II aaRS and biotin synthetases"/>
    <property type="match status" value="1"/>
</dbReference>
<dbReference type="EMBL" id="AOSK01000021">
    <property type="protein sequence ID" value="EYD77790.1"/>
    <property type="molecule type" value="Genomic_DNA"/>
</dbReference>
<evidence type="ECO:0000256" key="2">
    <source>
        <dbReference type="ARBA" id="ARBA00023267"/>
    </source>
</evidence>
<evidence type="ECO:0000256" key="3">
    <source>
        <dbReference type="ARBA" id="ARBA00024227"/>
    </source>
</evidence>
<accession>A0A017HTX2</accession>
<dbReference type="Pfam" id="PF02237">
    <property type="entry name" value="BPL_C"/>
    <property type="match status" value="1"/>
</dbReference>
<protein>
    <recommendedName>
        <fullName evidence="3">biotin--[biotin carboxyl-carrier protein] ligase</fullName>
        <ecNumber evidence="3">6.3.4.15</ecNumber>
    </recommendedName>
</protein>
<keyword evidence="2" id="KW-0092">Biotin</keyword>
<dbReference type="InterPro" id="IPR045864">
    <property type="entry name" value="aa-tRNA-synth_II/BPL/LPL"/>
</dbReference>
<dbReference type="InterPro" id="IPR004143">
    <property type="entry name" value="BPL_LPL_catalytic"/>
</dbReference>